<dbReference type="Gene3D" id="3.40.30.10">
    <property type="entry name" value="Glutaredoxin"/>
    <property type="match status" value="1"/>
</dbReference>
<dbReference type="InterPro" id="IPR017937">
    <property type="entry name" value="Thioredoxin_CS"/>
</dbReference>
<evidence type="ECO:0000256" key="3">
    <source>
        <dbReference type="ARBA" id="ARBA00023284"/>
    </source>
</evidence>
<dbReference type="Proteomes" id="UP001348817">
    <property type="component" value="Chromosome"/>
</dbReference>
<keyword evidence="4" id="KW-1133">Transmembrane helix</keyword>
<dbReference type="GO" id="GO:0016491">
    <property type="term" value="F:oxidoreductase activity"/>
    <property type="evidence" value="ECO:0007669"/>
    <property type="project" value="InterPro"/>
</dbReference>
<organism evidence="6 7">
    <name type="scientific">Fulvitalea axinellae</name>
    <dbReference type="NCBI Taxonomy" id="1182444"/>
    <lineage>
        <taxon>Bacteria</taxon>
        <taxon>Pseudomonadati</taxon>
        <taxon>Bacteroidota</taxon>
        <taxon>Cytophagia</taxon>
        <taxon>Cytophagales</taxon>
        <taxon>Persicobacteraceae</taxon>
        <taxon>Fulvitalea</taxon>
    </lineage>
</organism>
<keyword evidence="2" id="KW-0201">Cytochrome c-type biogenesis</keyword>
<proteinExistence type="predicted"/>
<evidence type="ECO:0000256" key="1">
    <source>
        <dbReference type="ARBA" id="ARBA00004196"/>
    </source>
</evidence>
<dbReference type="InterPro" id="IPR050553">
    <property type="entry name" value="Thioredoxin_ResA/DsbE_sf"/>
</dbReference>
<evidence type="ECO:0000313" key="7">
    <source>
        <dbReference type="Proteomes" id="UP001348817"/>
    </source>
</evidence>
<feature type="transmembrane region" description="Helical" evidence="4">
    <location>
        <begin position="12"/>
        <end position="31"/>
    </location>
</feature>
<dbReference type="InterPro" id="IPR013740">
    <property type="entry name" value="Redoxin"/>
</dbReference>
<dbReference type="KEGG" id="fax:FUAX_23580"/>
<dbReference type="PROSITE" id="PS00194">
    <property type="entry name" value="THIOREDOXIN_1"/>
    <property type="match status" value="1"/>
</dbReference>
<dbReference type="PROSITE" id="PS51352">
    <property type="entry name" value="THIOREDOXIN_2"/>
    <property type="match status" value="1"/>
</dbReference>
<dbReference type="GO" id="GO:0017004">
    <property type="term" value="P:cytochrome complex assembly"/>
    <property type="evidence" value="ECO:0007669"/>
    <property type="project" value="UniProtKB-KW"/>
</dbReference>
<dbReference type="AlphaFoldDB" id="A0AAU9DAH1"/>
<sequence length="205" mass="22882">MDKQEKKKSRKRAVIELAIFSAVFLGLYATGTLPHVAGFVQGLIVKTRLIRPDSEPDFNGPKADYNFTLVSADGQRVPFSQFKGKTVFLNFWASWCPPCVAEMPDIQALYERAKTDSDIVFVMVTADKKMAKAQKFFEKKGYDMPLYKNVSALPAVFNHSSIPSTFVISPSGQVTFSHSGMAYYNTDSFLEMLQTLGKTQKNSGH</sequence>
<dbReference type="InterPro" id="IPR036249">
    <property type="entry name" value="Thioredoxin-like_sf"/>
</dbReference>
<accession>A0AAU9DAH1</accession>
<feature type="domain" description="Thioredoxin" evidence="5">
    <location>
        <begin position="49"/>
        <end position="198"/>
    </location>
</feature>
<dbReference type="CDD" id="cd02966">
    <property type="entry name" value="TlpA_like_family"/>
    <property type="match status" value="1"/>
</dbReference>
<protein>
    <recommendedName>
        <fullName evidence="5">Thioredoxin domain-containing protein</fullName>
    </recommendedName>
</protein>
<dbReference type="InterPro" id="IPR013766">
    <property type="entry name" value="Thioredoxin_domain"/>
</dbReference>
<name>A0AAU9DAH1_9BACT</name>
<dbReference type="GO" id="GO:0030313">
    <property type="term" value="C:cell envelope"/>
    <property type="evidence" value="ECO:0007669"/>
    <property type="project" value="UniProtKB-SubCell"/>
</dbReference>
<dbReference type="PANTHER" id="PTHR42852:SF17">
    <property type="entry name" value="THIOREDOXIN-LIKE PROTEIN HI_1115"/>
    <property type="match status" value="1"/>
</dbReference>
<dbReference type="SUPFAM" id="SSF52833">
    <property type="entry name" value="Thioredoxin-like"/>
    <property type="match status" value="1"/>
</dbReference>
<dbReference type="RefSeq" id="WP_338391510.1">
    <property type="nucleotide sequence ID" value="NZ_AP025314.1"/>
</dbReference>
<keyword evidence="4" id="KW-0812">Transmembrane</keyword>
<gene>
    <name evidence="6" type="ORF">FUAX_23580</name>
</gene>
<keyword evidence="3" id="KW-0676">Redox-active center</keyword>
<keyword evidence="4" id="KW-0472">Membrane</keyword>
<dbReference type="PANTHER" id="PTHR42852">
    <property type="entry name" value="THIOL:DISULFIDE INTERCHANGE PROTEIN DSBE"/>
    <property type="match status" value="1"/>
</dbReference>
<reference evidence="6 7" key="1">
    <citation type="submission" date="2021-12" db="EMBL/GenBank/DDBJ databases">
        <title>Genome sequencing of bacteria with rrn-lacking chromosome and rrn-plasmid.</title>
        <authorList>
            <person name="Anda M."/>
            <person name="Iwasaki W."/>
        </authorList>
    </citation>
    <scope>NUCLEOTIDE SEQUENCE [LARGE SCALE GENOMIC DNA]</scope>
    <source>
        <strain evidence="6 7">DSM 100852</strain>
    </source>
</reference>
<evidence type="ECO:0000259" key="5">
    <source>
        <dbReference type="PROSITE" id="PS51352"/>
    </source>
</evidence>
<comment type="subcellular location">
    <subcellularLocation>
        <location evidence="1">Cell envelope</location>
    </subcellularLocation>
</comment>
<evidence type="ECO:0000256" key="4">
    <source>
        <dbReference type="SAM" id="Phobius"/>
    </source>
</evidence>
<evidence type="ECO:0000313" key="6">
    <source>
        <dbReference type="EMBL" id="BDD09926.1"/>
    </source>
</evidence>
<evidence type="ECO:0000256" key="2">
    <source>
        <dbReference type="ARBA" id="ARBA00022748"/>
    </source>
</evidence>
<dbReference type="Pfam" id="PF08534">
    <property type="entry name" value="Redoxin"/>
    <property type="match status" value="1"/>
</dbReference>
<dbReference type="EMBL" id="AP025314">
    <property type="protein sequence ID" value="BDD09926.1"/>
    <property type="molecule type" value="Genomic_DNA"/>
</dbReference>
<keyword evidence="7" id="KW-1185">Reference proteome</keyword>